<protein>
    <submittedName>
        <fullName evidence="1">Uncharacterized protein</fullName>
    </submittedName>
</protein>
<accession>A0ABD5WWL5</accession>
<dbReference type="AlphaFoldDB" id="A0ABD5WWL5"/>
<dbReference type="RefSeq" id="WP_276237825.1">
    <property type="nucleotide sequence ID" value="NZ_CP119989.1"/>
</dbReference>
<dbReference type="GeneID" id="79271410"/>
<reference evidence="1 2" key="1">
    <citation type="journal article" date="2019" name="Int. J. Syst. Evol. Microbiol.">
        <title>The Global Catalogue of Microorganisms (GCM) 10K type strain sequencing project: providing services to taxonomists for standard genome sequencing and annotation.</title>
        <authorList>
            <consortium name="The Broad Institute Genomics Platform"/>
            <consortium name="The Broad Institute Genome Sequencing Center for Infectious Disease"/>
            <person name="Wu L."/>
            <person name="Ma J."/>
        </authorList>
    </citation>
    <scope>NUCLEOTIDE SEQUENCE [LARGE SCALE GENOMIC DNA]</scope>
    <source>
        <strain evidence="1 2">DT55</strain>
    </source>
</reference>
<name>A0ABD5WWL5_9EURY</name>
<evidence type="ECO:0000313" key="2">
    <source>
        <dbReference type="Proteomes" id="UP001596388"/>
    </source>
</evidence>
<evidence type="ECO:0000313" key="1">
    <source>
        <dbReference type="EMBL" id="MFC7097681.1"/>
    </source>
</evidence>
<gene>
    <name evidence="1" type="ORF">ACFQKD_10225</name>
</gene>
<sequence length="84" mass="8752">MFYQVAQAESAAASFVAGPGTAPLGEGSISQPVTWTRLLELYPDATIRFGFGVGVGSGWGPATMHVDNLQIGVDGQVTTYNFGN</sequence>
<organism evidence="1 2">
    <name type="scientific">Halobaculum marinum</name>
    <dbReference type="NCBI Taxonomy" id="3031996"/>
    <lineage>
        <taxon>Archaea</taxon>
        <taxon>Methanobacteriati</taxon>
        <taxon>Methanobacteriota</taxon>
        <taxon>Stenosarchaea group</taxon>
        <taxon>Halobacteria</taxon>
        <taxon>Halobacteriales</taxon>
        <taxon>Haloferacaceae</taxon>
        <taxon>Halobaculum</taxon>
    </lineage>
</organism>
<keyword evidence="2" id="KW-1185">Reference proteome</keyword>
<proteinExistence type="predicted"/>
<dbReference type="Proteomes" id="UP001596388">
    <property type="component" value="Unassembled WGS sequence"/>
</dbReference>
<comment type="caution">
    <text evidence="1">The sequence shown here is derived from an EMBL/GenBank/DDBJ whole genome shotgun (WGS) entry which is preliminary data.</text>
</comment>
<dbReference type="EMBL" id="JBHTAG010000003">
    <property type="protein sequence ID" value="MFC7097681.1"/>
    <property type="molecule type" value="Genomic_DNA"/>
</dbReference>